<evidence type="ECO:0000256" key="6">
    <source>
        <dbReference type="ARBA" id="ARBA00022553"/>
    </source>
</evidence>
<dbReference type="GO" id="GO:0004315">
    <property type="term" value="F:3-oxoacyl-[acyl-carrier-protein] synthase activity"/>
    <property type="evidence" value="ECO:0007669"/>
    <property type="project" value="InterPro"/>
</dbReference>
<dbReference type="InterPro" id="IPR054514">
    <property type="entry name" value="RhiE-like_linker"/>
</dbReference>
<feature type="active site" description="Proton acceptor; for dehydratase activity" evidence="11">
    <location>
        <position position="4770"/>
    </location>
</feature>
<dbReference type="GO" id="GO:0005886">
    <property type="term" value="C:plasma membrane"/>
    <property type="evidence" value="ECO:0007669"/>
    <property type="project" value="TreeGrafter"/>
</dbReference>
<dbReference type="InterPro" id="IPR023213">
    <property type="entry name" value="CAT-like_dom_sf"/>
</dbReference>
<dbReference type="EMBL" id="NCXP01000003">
    <property type="protein sequence ID" value="OSC42265.1"/>
    <property type="molecule type" value="Genomic_DNA"/>
</dbReference>
<dbReference type="SUPFAM" id="SSF51735">
    <property type="entry name" value="NAD(P)-binding Rossmann-fold domains"/>
    <property type="match status" value="4"/>
</dbReference>
<proteinExistence type="predicted"/>
<sequence>MNTENAGDIAIVGLALRFPGADTLVELFDHLVAGRSLITEVPAQRWSTDRYFGDPRSGEEKTNSIWAGFIEGADCFDAAFFNISPREAETMDPQQRFALELAWAAIEDAGYRASELAGSRTGVFMGLCHGDYAELIERDDVPTDAYFPTGTAYSIVANRVSYFFDFHGPSITNDTACSSSLVSIYEAVAALHHGDCDLALAGGVNLCWSPKLFVAFSKASMLSPTGKAHAFDDAADGFVRGEGGAVLLLKPLAKALVDKDSVYAVIRGVGTNHGGKTSSLTVTNPTAQAALIEDVYTRAGIPPDTVSYIEAHGPGTPVGDPIEIIGLKSAFQSLHNAHKTRPRPASIGIGSIKSNIGHLESAAGVAGVVKVIGAMAAGVLPATVNFANQNELIDLDGSPFYIVGDTQPWPDGDGVPRRAGVSSFGFGGTNAHVLLEECLEERVGATAVVEVPEDPEDPENPKIYVIPLSAKNPERLQVLADRLRDHLLAPENPLRPRRSLADIAHTVRVGRETMAARVALVVSDRDQLVAALDAVVDGEVRNPAGAGPDVVVAAEAWVRGGAADWPPHPGARRVRLPTYPFARDRHWYRAPADTATPGIATLHPLVHRNTSDLAEQRYTSTFTGSEPFLAAHRIRGQRVLPAVAYLEMARAAMAFAATRDGAIRLRDIAWMRPIVVDQPVDIHIGLTPRGDSTAIEFRQGNTTHSVGFAEIVTAPEPAGRALDLTALRASCQTVRKVDEIYADFHRQGLEYGSAMRALRGIRLGSGSDQAIARIQATETAGAFSAGAYVLPPSVLDAAFQTSVALMGETSGPTLAFALDELQVYRPCPAETWVWVRRSSNQQGSGVLAKFDLDLCDRDGVVSVSLRGLAQRTTDAGARVATATSRWIDRPLTTDETTDAGTRTAHIMTLPDIVAANRADGLDAAVDQAFAEVQGLLATSPKTEHRFVVLVDGRSPVYFHAPLAGLFRTVALENPLVSGRVVRVAGLDSLSAARVAQIVREECADNLADTEIRYRADGTRQVLEPVETQLGAGPRAPALRAGGVYWVTGGLGGVGRSIARYLGRAGVTIVLSGRSTAGSAESLRAEGFDAHYLPVDVSDAEDVRVAVETILAEHGRIDGIVHAAGVLRDQYLLRKDLTDIRLVTAPKVRGALNLDAATRDLPLDFFVLFSSVAGVYGNPGQCDYSAANAFLDAFAQHRQSLVDAGERNGKTVAISWPLWADGGMTVDAVTRESMRRERGWVPLPTEDGLRTFGRCLLADAPAHVVVAYGAAATLGTQRRAPTPVASRGGVTADLLERTEDLLKRIVAEALRQDPEHIEPTTNLIEYGIESLSIQEVTARLEELFGPLSKTIFFEYLNIADVAAHFVESRRAQLEAVLGEPGQPTAEVGGATPARVEVPATRFATRGEPSASEPSATELIASERTDRHDVAIIGVSGRYPGADTLDELWELLENGRHAFEEIPPDRWNHEAIYDSDRDVLGKSVIRTGTFLRDIDKFDPRYFRISKREAEQMSPEVRLFLQVGVQALEDAGYSRETIHRRYQGDVGVLVGTMSNHYNLYGFQNSLTRGAPQSGSYTGTIPNMLSYFYGLTGPSIFLDTMCSASSTCVHQAVQMLRAGECAMVVAGGINLMLHPYNLITSSQEHFTTGTSDVIRSFGHGVDGTILGEGVGAVVLKPLIDAERDGDHVYAVIKGTALANAGTRNGFTVPSPGMQARAIEKAIDDAGVDPRTIGYVEGHGSGTALGDPIEVRALTSAFRKYTSDSEFCALGSVKANQGHLLAAAGMIGLTKVLLQLRHRKLVPSLHSAELNPDIDFAATPFWVQQSLADWQPTVTVVNGRQVTHPRRAGITSIGAGGMNSHIIVEEYPQRPVRREPFGEQLFVFSAMNEAALGRYLVSFRDYLTTASDTDLPDIAFTLRVGKNELSHRWAFVAADKPSALAAIDRYLAGERGLPAHEVATAWGAGQKVDWDQLPTARRVPLPAYSFERVRCWVEPTEGAPSVLAPLTMRERLHAFLGRNESDVGGLRYGLDVHLADLLDYGYRVNKVPTIVPTFAVDLALATAKVSGFAAAASVHDLHVLRPIDWTTVKRLVTEFADGHGIVRTDDGSAVVEFTVRAATAPSGRVDLAGLRKVLTAEQFLAELAEAGLDYKPASCAVDGVFRTADGRTVLSIGRPGFQQDHSRRNVTVEPFVLAAIAAGVQWEAKGAGAPDWTLMAINRVGEIHVLAGSSVTHVVFEDDRILLVSGGGEVVGELGGVRRGVGGTAPAEETVMRAQPGVEAIGAVRGNTKPVAPVREAPNPLVDALQSIAADILKFEPEEIDPRTGLDQFGFDSISLVTFAKRIHEQFGVEISPAVFFEVNTLEALGSHLADEHGGTVAVRPQPVRVAPEPVGAEPAPVRIESDPRPPIAVIGAAGRFPDARNLDEYWANLIAGKDSVTAFPLHRYDEHHRRTIEAEDFPKRIGALDDVAAFDTDFFRILPREAELMDPQHRLALETVWQALEDSAYRPGELPSSTGVFIGVTGNDYATLLTTLGVRPDAFTSTGTTHSILANRISYLLDVRGPSEPIDTACSSSLVAVHRAMEAIRSGACDMAIAGGVNVLVSTDTFVSAHRAGMLSPDGLCKTFDASANGYVRGEGVGVVVLKSLAAAQRDGDPILGVLRGSAYNHGGRANSLTAPNADAQAELVTTALGDLDPDTIGYIETHGTGTALGDPVEVRALRTAFRRLGRSNDGKCGLGSVKTNIGHLESAAGIAGLLKVLLALKHGVVPATCHVQQINPYIELDGGPFHIVAENESWPRPRDRDGGVAPRRAGVSSFGFGGVNAHVVVEEYLPGHRDQDQDQNEEVGAVAIPLSARTAAQLTNRARDLLSYLEKPEQVPLRSVAWSLQVGREEMAERVGWVVSSRADLVDRLRAFVTTGDRGVSADPIGQWISGSAVDWRSLAGGKPPRRVQLPGYPFARERFWIPGTEPQTGTVLLTPRWTPTPVVVTGQYDRRVIILCGVDGSVPDAIRLDTVKRRPESRFRDLSWQVLETIRGLDTGHGTTLVQVVTDNLALAGLLRSVTKENPRIVGQIIGVEGVTDVDVAAVVAENAGATDDLLCYRDGVRYTRTWAEASYCAASGTPWRDGGVYLITGGAGGIGAATARRIAADVARPTIVLAGRSVSDDRVQGLLAELRQAGAICRYIRADVSRWEEVRHLVAEAGEITGIVHSAGVVHDSLFAAKTAQQWDDVLAAKVDGLLHLDRATERCPLEFVLTFSSGAGITGNPGQTDYATANAFLNEFAAVRNTWVAQRRRRGRTLCIAWPLWADGGMRVSDSTRAYLWQDRGLAPMPTEAGFEALLGAWNAGADQVWVHYGARERVPTGSPGVATPAQAATVPAQKGSEPTADPNTLNHLLTLFAEVTKLALGSIDPDRPLVDVGLDSVMVHQLNRELAQTYPAASSTIFYEQPTLRAVAQQLAGRRPEPARQQSATTGERFIGVGQPVASTGEPIAIIGCSGRYPGAADLQEFWDNLSGGRDCVREIDRWPLDGFFEPDRNTAVATGRSYSKWGGFLDDFACFDPRFFGIAPRDAYAMDPQERLFVQTAWEVLEDAGYTRSRLARTHGHRVGVFAGVTKVGHARHDAGRLPSGETVVPGLSFASLSARASYLLNLCGPSLTIDTMCSASLTAIHEACEQLRRGACAAAIAGGVNLYTHPLDYVELCRSGMLSPDERCRSFGSGGHGFVPGEGVGCVLLKPLSRAVADGDRVLAVIRGSSVNHGGRTTGYTVPSPAAQADLVRQALDRAGVSARQVSYVEAHGTGTELGDPIEIAGLTTAFEQDTADRQYCAIGSVKSGIGHLEAAAGIAGLTKVLLQLEHRQLVPSLHAEQLNPNISFERTPFRVQRELSPWHSDGPRIAAVSSFGAGGSNAHVIVEEYSGHPTSGTNGAAEQVVILSARTPEQLTASMDRLVAHLDRNPDTDLADLAYTLQMGREAMTERYAVAVSSTAALRTSLLARQGHRGHHRIVATASGPLAGLIDDEDVQNLLIQRWIGAGKLSKLAALWASGAEVDWERLHQHGPRRMVSLPAYPFAKERFWIGDLTRPTPMPVAASITGRVATPILEPAGVQRNLDEIVPALVRETIARALAMEVAEIEGGLAFADYGLDSILATRVVHQLNEALSLDLRTSVVFDFSTADRLAAHLLTQYRDTIVYTESSQETLSAMDSLTNGAPEPSSEPTPPRIEHRESPSSNRERGPIAVIGMSGRFASADSLAELWRHLADGDDLVTEATRFDLHEIGSCTRGGFLDRIDEFDAMFFNISGTEAAAMDPQQRLLLEESWKALEDAGYAGQMGQRRCGVYVGAWAGDYQGLLDQDAPAQTLWGNMASVIPSRVSYFLDLKGPAIAVDTSCSSSLVAIDLACKDLWSGETSMAVAGGVFLQSTPRLYRLAGRAGMLSPTGRCYTFDQRADGFVPGEGVGVIVLKRLEDALADGDHIHGVIKASGVNQDGSTNGITAPSSVSQQSLLREVYQRFGVDVERIGLVEAHGTGTKLGDPIEFQALNRAFRAHTDKSEYCALGSLKTNIGHTQFAAGIAGVLKVLLAMAHRQIPASLHFNTANEAIPLAGSPFYVPTRTHRWNVPEGVPRCGVVSSFGASGTNAHIVLEEAPPLSRTATPQTEHPIVLSARSSHQLAEQKRRLAAHVRGDPSIDLADLAYTLDVGRQRFEHRFACVVGDRDELIRALDGAISARVPDERTQPARGRRIPLPTYPFARDRHWLTAGADPGATVTLTRADSLLRDHVVEGRHILPAVAYLELVRKTLGIDRLRMRNITWVQPLVVDDSVQIEIRTTTKSFEITHGETVCCAGGLAQCDTGRPPRLDLAALRADCRESVSASRIRDALVSKGINHGPSLRAIRQAYTGGGIVLAELVLPPSAEPGVLTPAMLDSAIQASVAAHLDQLRDTAVPFALDQLDLFAPCASTMWAVVRGGESGPLSKLDIDLLDADGEVCVRLAGYTSRRTVPVEPALFAPVWDPIAATETGPGTRVPSGADRVLVVGRPSTLDGTLTWPLPASASVEEAIATLRDLGPIDHLVWTAPEADIPPTDAVRYVAAQHDGVVAAFRMIKALIGAGYDAKPLGITLVTTRALATHPGDAVRPAHAGLHGLFGSLGREYEQWTVRRVDLDAPEWPTDLTALPARSPDDAWVRRTGQWLARRWAPCQAPAKPVYREGGVYVVIGGAGGLGMAWTQHVVEQFGAHVTWIGRSAPDESIEDKIRTITGRGTVRYLRADAGNPAALRAAVAQIKQRHPHIHGVVQAALVLRDSTFARMDEATLRAGLTAKIDVTTATAAVFDGEQLDFVVLLSSMQSFTTAAGQGNYAAGCTFSDAYAHALGQHWDTPVKVMNWGWWGNLGSVTSEFYRDRMSRVGLVSIEPHEGLAALDSLLGGNQRQLAFIKTNQHNTLANFDRTTKITLHDRTPFQVRGELLASRDDVVDDRIDEIVRWRRRERDPLLAKVLSAQLATIDHATVLPLYADWLKHAQRAPVLPDPVNVAFEQWERQCELWSAPQLGSADRGAELRLVSTTLKALPDIVTGRIKPTDVIFPRGSMELVQGCYRDNAVADLFNRAMADAAVSVVSEWVRAEPSARLRILEIGAGTGGTSVGMFAALEPYRDNIATYVYTDLSKAFLNHARSRYVPNVSYLDTALLNIEKPLAGQDIAEGSFDLVIAANVLHATRDIRKTLRNAKAAMRAGGWLLLNELSSFDLFSHLTFGLLEGWWLFDDRSLRIPGSPALSPENWRDVLAGEGFDTVVFPLPRALGLGQQVIAAQSDGVARQEVESALARAIRQESDIAQATRANHGPRSSVASPGPAPWALPPTKADLSELILGKAAAVLGIPADRIDSSAPLTDYGLDSILVLQLTNALREAFGDDVSSTLLFEVESIDELCAHFAGTASARWSLSRGQLTMYQDQRRCPESPAYNLPLLFEIHGDLDETALETAIRAQTESHPVLSAIFGERDGVPYMDIAPGRVPSFDRVHIAPTSRVAQLAKLRELVNVPFDLTTGPLVRAYLISLAGQRRLLLIVAHHILLDGASTAILVRTLKNAYQGRGSLSRTTYGDFVAWEETMLAGPEAQQHRDYWTRELAGRPPTLALPYDRPYDRHRMPRVDVAMIKLSPALATTIADKAREYRVSVATVLFTTYVRFLHELTGQDDLVTGMTTVARYEKQFGDVVGQFANCLPIRATVTEGFPELLKLVQRKMVAGIEHGAYPLLEITRALGTGSEPLVLTNFLFQNFDGAELLTNGSPAGPGELDLRLFDDLPYAGEYVLSAELYREAQGYKLFLKYDSHVFNESTARRMLDEWYSIIRNDVAGKL</sequence>
<keyword evidence="8" id="KW-0677">Repeat</keyword>
<dbReference type="Pfam" id="PF08659">
    <property type="entry name" value="KR"/>
    <property type="match status" value="3"/>
</dbReference>
<evidence type="ECO:0000259" key="14">
    <source>
        <dbReference type="PROSITE" id="PS52004"/>
    </source>
</evidence>
<dbReference type="PANTHER" id="PTHR43775">
    <property type="entry name" value="FATTY ACID SYNTHASE"/>
    <property type="match status" value="1"/>
</dbReference>
<dbReference type="InterPro" id="IPR013217">
    <property type="entry name" value="Methyltransf_12"/>
</dbReference>
<dbReference type="InterPro" id="IPR049551">
    <property type="entry name" value="PKS_DH_C"/>
</dbReference>
<dbReference type="PROSITE" id="PS00606">
    <property type="entry name" value="KS3_1"/>
    <property type="match status" value="1"/>
</dbReference>
<feature type="domain" description="PKS/mFAS DH" evidence="15">
    <location>
        <begin position="4727"/>
        <end position="4996"/>
    </location>
</feature>
<dbReference type="SMART" id="SM00823">
    <property type="entry name" value="PKS_PP"/>
    <property type="match status" value="5"/>
</dbReference>
<dbReference type="SMART" id="SM00826">
    <property type="entry name" value="PKS_DH"/>
    <property type="match status" value="2"/>
</dbReference>
<dbReference type="InterPro" id="IPR036736">
    <property type="entry name" value="ACP-like_sf"/>
</dbReference>
<keyword evidence="6" id="KW-0597">Phosphoprotein</keyword>
<reference evidence="16 17" key="1">
    <citation type="submission" date="2017-04" db="EMBL/GenBank/DDBJ databases">
        <title>The new phylogeny of genus Mycobacterium.</title>
        <authorList>
            <person name="Tortoli E."/>
            <person name="Trovato A."/>
            <person name="Cirillo D.M."/>
        </authorList>
    </citation>
    <scope>NUCLEOTIDE SEQUENCE [LARGE SCALE GENOMIC DNA]</scope>
    <source>
        <strain evidence="16 17">TBL 1200985</strain>
    </source>
</reference>
<dbReference type="SUPFAM" id="SSF52777">
    <property type="entry name" value="CoA-dependent acyltransferases"/>
    <property type="match status" value="2"/>
</dbReference>
<dbReference type="Gene3D" id="3.30.559.10">
    <property type="entry name" value="Chloramphenicol acetyltransferase-like domain"/>
    <property type="match status" value="1"/>
</dbReference>
<comment type="caution">
    <text evidence="16">The sequence shown here is derived from an EMBL/GenBank/DDBJ whole genome shotgun (WGS) entry which is preliminary data.</text>
</comment>
<dbReference type="Pfam" id="PF22336">
    <property type="entry name" value="RhiE-like_linker"/>
    <property type="match status" value="4"/>
</dbReference>
<feature type="region of interest" description="N-terminal hotdog fold" evidence="11">
    <location>
        <begin position="603"/>
        <end position="716"/>
    </location>
</feature>
<feature type="domain" description="Ketosynthase family 3 (KS3)" evidence="14">
    <location>
        <begin position="4227"/>
        <end position="4636"/>
    </location>
</feature>
<dbReference type="Gene3D" id="3.40.50.150">
    <property type="entry name" value="Vaccinia Virus protein VP39"/>
    <property type="match status" value="1"/>
</dbReference>
<feature type="domain" description="Ketosynthase family 3 (KS3)" evidence="14">
    <location>
        <begin position="2400"/>
        <end position="2824"/>
    </location>
</feature>
<dbReference type="SMART" id="SM00822">
    <property type="entry name" value="PKS_KR"/>
    <property type="match status" value="3"/>
</dbReference>
<dbReference type="PROSITE" id="PS50075">
    <property type="entry name" value="CARRIER"/>
    <property type="match status" value="4"/>
</dbReference>
<dbReference type="PROSITE" id="PS52004">
    <property type="entry name" value="KS3_2"/>
    <property type="match status" value="5"/>
</dbReference>
<dbReference type="InterPro" id="IPR020841">
    <property type="entry name" value="PKS_Beta-ketoAc_synthase_dom"/>
</dbReference>
<dbReference type="InterPro" id="IPR050091">
    <property type="entry name" value="PKS_NRPS_Biosynth_Enz"/>
</dbReference>
<dbReference type="Gene3D" id="1.10.1240.100">
    <property type="match status" value="5"/>
</dbReference>
<dbReference type="Pfam" id="PF00550">
    <property type="entry name" value="PP-binding"/>
    <property type="match status" value="5"/>
</dbReference>
<dbReference type="Pfam" id="PF22621">
    <property type="entry name" value="CurL-like_PKS_C"/>
    <property type="match status" value="1"/>
</dbReference>
<keyword evidence="5" id="KW-0963">Cytoplasm</keyword>
<dbReference type="GO" id="GO:0006633">
    <property type="term" value="P:fatty acid biosynthetic process"/>
    <property type="evidence" value="ECO:0007669"/>
    <property type="project" value="InterPro"/>
</dbReference>
<keyword evidence="4" id="KW-0596">Phosphopantetheine</keyword>
<evidence type="ECO:0000256" key="3">
    <source>
        <dbReference type="ARBA" id="ARBA00004792"/>
    </source>
</evidence>
<dbReference type="InterPro" id="IPR049552">
    <property type="entry name" value="PKS_DH_N"/>
</dbReference>
<dbReference type="SUPFAM" id="SSF53901">
    <property type="entry name" value="Thiolase-like"/>
    <property type="match status" value="5"/>
</dbReference>
<evidence type="ECO:0008006" key="18">
    <source>
        <dbReference type="Google" id="ProtNLM"/>
    </source>
</evidence>
<feature type="domain" description="Carrier" evidence="13">
    <location>
        <begin position="1295"/>
        <end position="1368"/>
    </location>
</feature>
<dbReference type="InterPro" id="IPR006162">
    <property type="entry name" value="Ppantetheine_attach_site"/>
</dbReference>
<evidence type="ECO:0000313" key="16">
    <source>
        <dbReference type="EMBL" id="OSC42265.1"/>
    </source>
</evidence>
<dbReference type="InterPro" id="IPR009081">
    <property type="entry name" value="PP-bd_ACP"/>
</dbReference>
<feature type="active site" description="Proton acceptor; for dehydratase activity" evidence="11">
    <location>
        <position position="632"/>
    </location>
</feature>
<feature type="domain" description="Carrier" evidence="13">
    <location>
        <begin position="4105"/>
        <end position="4179"/>
    </location>
</feature>
<evidence type="ECO:0000256" key="5">
    <source>
        <dbReference type="ARBA" id="ARBA00022490"/>
    </source>
</evidence>
<evidence type="ECO:0000259" key="15">
    <source>
        <dbReference type="PROSITE" id="PS52019"/>
    </source>
</evidence>
<dbReference type="InterPro" id="IPR020806">
    <property type="entry name" value="PKS_PP-bd"/>
</dbReference>
<dbReference type="Gene3D" id="3.40.47.10">
    <property type="match status" value="5"/>
</dbReference>
<keyword evidence="17" id="KW-1185">Reference proteome</keyword>
<dbReference type="InterPro" id="IPR042104">
    <property type="entry name" value="PKS_dehydratase_sf"/>
</dbReference>
<feature type="region of interest" description="Disordered" evidence="12">
    <location>
        <begin position="4197"/>
        <end position="4228"/>
    </location>
</feature>
<dbReference type="Gene3D" id="3.40.50.720">
    <property type="entry name" value="NAD(P)-binding Rossmann-like Domain"/>
    <property type="match status" value="3"/>
</dbReference>
<dbReference type="SMART" id="SM01294">
    <property type="entry name" value="PKS_PP_betabranch"/>
    <property type="match status" value="2"/>
</dbReference>
<evidence type="ECO:0000256" key="8">
    <source>
        <dbReference type="ARBA" id="ARBA00022737"/>
    </source>
</evidence>
<gene>
    <name evidence="16" type="ORF">B8W66_04600</name>
</gene>
<dbReference type="PROSITE" id="PS52019">
    <property type="entry name" value="PKS_MFAS_DH"/>
    <property type="match status" value="2"/>
</dbReference>
<dbReference type="GO" id="GO:0031177">
    <property type="term" value="F:phosphopantetheine binding"/>
    <property type="evidence" value="ECO:0007669"/>
    <property type="project" value="InterPro"/>
</dbReference>
<dbReference type="Pfam" id="PF02801">
    <property type="entry name" value="Ketoacyl-synt_C"/>
    <property type="match status" value="5"/>
</dbReference>
<dbReference type="Pfam" id="PF00109">
    <property type="entry name" value="ketoacyl-synt"/>
    <property type="match status" value="5"/>
</dbReference>
<dbReference type="InterPro" id="IPR049900">
    <property type="entry name" value="PKS_mFAS_DH"/>
</dbReference>
<keyword evidence="9" id="KW-0521">NADP</keyword>
<feature type="domain" description="Ketosynthase family 3 (KS3)" evidence="14">
    <location>
        <begin position="3482"/>
        <end position="3908"/>
    </location>
</feature>
<comment type="subcellular location">
    <subcellularLocation>
        <location evidence="2">Cytoplasm</location>
    </subcellularLocation>
</comment>
<feature type="domain" description="Carrier" evidence="13">
    <location>
        <begin position="2291"/>
        <end position="2368"/>
    </location>
</feature>
<dbReference type="Pfam" id="PF21089">
    <property type="entry name" value="PKS_DH_N"/>
    <property type="match status" value="2"/>
</dbReference>
<dbReference type="SMART" id="SM00825">
    <property type="entry name" value="PKS_KS"/>
    <property type="match status" value="5"/>
</dbReference>
<comment type="pathway">
    <text evidence="3">Antibiotic biosynthesis.</text>
</comment>
<dbReference type="InterPro" id="IPR020807">
    <property type="entry name" value="PKS_DH"/>
</dbReference>
<dbReference type="SUPFAM" id="SSF53335">
    <property type="entry name" value="S-adenosyl-L-methionine-dependent methyltransferases"/>
    <property type="match status" value="1"/>
</dbReference>
<feature type="domain" description="Ketosynthase family 3 (KS3)" evidence="14">
    <location>
        <begin position="1425"/>
        <end position="1861"/>
    </location>
</feature>
<dbReference type="InterPro" id="IPR016039">
    <property type="entry name" value="Thiolase-like"/>
</dbReference>
<evidence type="ECO:0000256" key="2">
    <source>
        <dbReference type="ARBA" id="ARBA00004496"/>
    </source>
</evidence>
<feature type="active site" description="Proton donor; for dehydratase activity" evidence="11">
    <location>
        <position position="796"/>
    </location>
</feature>
<evidence type="ECO:0000256" key="7">
    <source>
        <dbReference type="ARBA" id="ARBA00022679"/>
    </source>
</evidence>
<dbReference type="InterPro" id="IPR036291">
    <property type="entry name" value="NAD(P)-bd_dom_sf"/>
</dbReference>
<dbReference type="GO" id="GO:0004312">
    <property type="term" value="F:fatty acid synthase activity"/>
    <property type="evidence" value="ECO:0007669"/>
    <property type="project" value="TreeGrafter"/>
</dbReference>
<dbReference type="Pfam" id="PF14765">
    <property type="entry name" value="PS-DH"/>
    <property type="match status" value="2"/>
</dbReference>
<comment type="cofactor">
    <cofactor evidence="1">
        <name>pantetheine 4'-phosphate</name>
        <dbReference type="ChEBI" id="CHEBI:47942"/>
    </cofactor>
</comment>
<dbReference type="InterPro" id="IPR018201">
    <property type="entry name" value="Ketoacyl_synth_AS"/>
</dbReference>
<dbReference type="STRING" id="1430326.B8W66_04600"/>
<evidence type="ECO:0000256" key="4">
    <source>
        <dbReference type="ARBA" id="ARBA00022450"/>
    </source>
</evidence>
<dbReference type="FunFam" id="3.40.47.10:FF:000019">
    <property type="entry name" value="Polyketide synthase type I"/>
    <property type="match status" value="3"/>
</dbReference>
<evidence type="ECO:0000256" key="9">
    <source>
        <dbReference type="ARBA" id="ARBA00022857"/>
    </source>
</evidence>
<dbReference type="InterPro" id="IPR014030">
    <property type="entry name" value="Ketoacyl_synth_N"/>
</dbReference>
<dbReference type="Gene3D" id="3.30.559.30">
    <property type="entry name" value="Nonribosomal peptide synthetase, condensation domain"/>
    <property type="match status" value="1"/>
</dbReference>
<organism evidence="16 17">
    <name type="scientific">Mycobacterium decipiens</name>
    <dbReference type="NCBI Taxonomy" id="1430326"/>
    <lineage>
        <taxon>Bacteria</taxon>
        <taxon>Bacillati</taxon>
        <taxon>Actinomycetota</taxon>
        <taxon>Actinomycetes</taxon>
        <taxon>Mycobacteriales</taxon>
        <taxon>Mycobacteriaceae</taxon>
        <taxon>Mycobacterium</taxon>
    </lineage>
</organism>
<dbReference type="CDD" id="cd00833">
    <property type="entry name" value="PKS"/>
    <property type="match status" value="5"/>
</dbReference>
<feature type="compositionally biased region" description="Basic and acidic residues" evidence="12">
    <location>
        <begin position="4214"/>
        <end position="4228"/>
    </location>
</feature>
<dbReference type="InterPro" id="IPR001242">
    <property type="entry name" value="Condensation_dom"/>
</dbReference>
<accession>A0A1X2LYD1</accession>
<feature type="region of interest" description="C-terminal hotdog fold" evidence="11">
    <location>
        <begin position="4859"/>
        <end position="4996"/>
    </location>
</feature>
<dbReference type="InterPro" id="IPR013968">
    <property type="entry name" value="PKS_KR"/>
</dbReference>
<feature type="region of interest" description="C-terminal hotdog fold" evidence="11">
    <location>
        <begin position="732"/>
        <end position="879"/>
    </location>
</feature>
<dbReference type="OrthoDB" id="9778690at2"/>
<evidence type="ECO:0000313" key="17">
    <source>
        <dbReference type="Proteomes" id="UP000193247"/>
    </source>
</evidence>
<feature type="active site" description="Proton donor; for dehydratase activity" evidence="11">
    <location>
        <position position="4916"/>
    </location>
</feature>
<dbReference type="Pfam" id="PF00668">
    <property type="entry name" value="Condensation"/>
    <property type="match status" value="1"/>
</dbReference>
<protein>
    <recommendedName>
        <fullName evidence="18">Polyketide synthase</fullName>
    </recommendedName>
</protein>
<dbReference type="Gene3D" id="3.10.129.110">
    <property type="entry name" value="Polyketide synthase dehydratase"/>
    <property type="match status" value="3"/>
</dbReference>
<evidence type="ECO:0000256" key="11">
    <source>
        <dbReference type="PROSITE-ProRule" id="PRU01363"/>
    </source>
</evidence>
<dbReference type="InterPro" id="IPR029063">
    <property type="entry name" value="SAM-dependent_MTases_sf"/>
</dbReference>
<dbReference type="InterPro" id="IPR057326">
    <property type="entry name" value="KR_dom"/>
</dbReference>
<dbReference type="RefSeq" id="WP_085323851.1">
    <property type="nucleotide sequence ID" value="NZ_NCXP01000003.1"/>
</dbReference>
<evidence type="ECO:0000256" key="12">
    <source>
        <dbReference type="SAM" id="MobiDB-lite"/>
    </source>
</evidence>
<dbReference type="Pfam" id="PF08242">
    <property type="entry name" value="Methyltransf_12"/>
    <property type="match status" value="1"/>
</dbReference>
<dbReference type="GO" id="GO:0009403">
    <property type="term" value="P:toxin biosynthetic process"/>
    <property type="evidence" value="ECO:0007669"/>
    <property type="project" value="UniProtKB-ARBA"/>
</dbReference>
<dbReference type="GO" id="GO:0071770">
    <property type="term" value="P:DIM/DIP cell wall layer assembly"/>
    <property type="evidence" value="ECO:0007669"/>
    <property type="project" value="TreeGrafter"/>
</dbReference>
<dbReference type="InterPro" id="IPR014031">
    <property type="entry name" value="Ketoacyl_synth_C"/>
</dbReference>
<evidence type="ECO:0000256" key="1">
    <source>
        <dbReference type="ARBA" id="ARBA00001957"/>
    </source>
</evidence>
<keyword evidence="7" id="KW-0808">Transferase</keyword>
<evidence type="ECO:0000259" key="13">
    <source>
        <dbReference type="PROSITE" id="PS50075"/>
    </source>
</evidence>
<dbReference type="CDD" id="cd02440">
    <property type="entry name" value="AdoMet_MTases"/>
    <property type="match status" value="1"/>
</dbReference>
<feature type="region of interest" description="N-terminal hotdog fold" evidence="11">
    <location>
        <begin position="4727"/>
        <end position="4846"/>
    </location>
</feature>
<dbReference type="SUPFAM" id="SSF47336">
    <property type="entry name" value="ACP-like"/>
    <property type="match status" value="5"/>
</dbReference>
<keyword evidence="10" id="KW-0511">Multifunctional enzyme</keyword>
<evidence type="ECO:0000256" key="10">
    <source>
        <dbReference type="ARBA" id="ARBA00023268"/>
    </source>
</evidence>
<dbReference type="Gene3D" id="1.10.1200.10">
    <property type="entry name" value="ACP-like"/>
    <property type="match status" value="5"/>
</dbReference>
<feature type="domain" description="Carrier" evidence="13">
    <location>
        <begin position="5848"/>
        <end position="5922"/>
    </location>
</feature>
<dbReference type="Proteomes" id="UP000193247">
    <property type="component" value="Unassembled WGS sequence"/>
</dbReference>
<dbReference type="CDD" id="cd08953">
    <property type="entry name" value="KR_2_SDR_x"/>
    <property type="match status" value="3"/>
</dbReference>
<feature type="domain" description="Ketosynthase family 3 (KS3)" evidence="14">
    <location>
        <begin position="6"/>
        <end position="437"/>
    </location>
</feature>
<dbReference type="PROSITE" id="PS00012">
    <property type="entry name" value="PHOSPHOPANTETHEINE"/>
    <property type="match status" value="2"/>
</dbReference>
<dbReference type="PANTHER" id="PTHR43775:SF37">
    <property type="entry name" value="SI:DKEY-61P9.11"/>
    <property type="match status" value="1"/>
</dbReference>
<name>A0A1X2LYD1_9MYCO</name>
<dbReference type="GO" id="GO:0005737">
    <property type="term" value="C:cytoplasm"/>
    <property type="evidence" value="ECO:0007669"/>
    <property type="project" value="UniProtKB-SubCell"/>
</dbReference>
<feature type="domain" description="PKS/mFAS DH" evidence="15">
    <location>
        <begin position="603"/>
        <end position="879"/>
    </location>
</feature>